<dbReference type="KEGG" id="scs:Sta7437_4708"/>
<accession>K9Y2D3</accession>
<organism evidence="1 2">
    <name type="scientific">Stanieria cyanosphaera (strain ATCC 29371 / PCC 7437)</name>
    <dbReference type="NCBI Taxonomy" id="111780"/>
    <lineage>
        <taxon>Bacteria</taxon>
        <taxon>Bacillati</taxon>
        <taxon>Cyanobacteriota</taxon>
        <taxon>Cyanophyceae</taxon>
        <taxon>Pleurocapsales</taxon>
        <taxon>Dermocarpellaceae</taxon>
        <taxon>Stanieria</taxon>
    </lineage>
</organism>
<keyword evidence="2" id="KW-1185">Reference proteome</keyword>
<name>K9Y2D3_STAC7</name>
<reference evidence="2" key="1">
    <citation type="journal article" date="2013" name="Proc. Natl. Acad. Sci. U.S.A.">
        <title>Improving the coverage of the cyanobacterial phylum using diversity-driven genome sequencing.</title>
        <authorList>
            <person name="Shih P.M."/>
            <person name="Wu D."/>
            <person name="Latifi A."/>
            <person name="Axen S.D."/>
            <person name="Fewer D.P."/>
            <person name="Talla E."/>
            <person name="Calteau A."/>
            <person name="Cai F."/>
            <person name="Tandeau de Marsac N."/>
            <person name="Rippka R."/>
            <person name="Herdman M."/>
            <person name="Sivonen K."/>
            <person name="Coursin T."/>
            <person name="Laurent T."/>
            <person name="Goodwin L."/>
            <person name="Nolan M."/>
            <person name="Davenport K.W."/>
            <person name="Han C.S."/>
            <person name="Rubin E.M."/>
            <person name="Eisen J.A."/>
            <person name="Woyke T."/>
            <person name="Gugger M."/>
            <person name="Kerfeld C.A."/>
        </authorList>
    </citation>
    <scope>NUCLEOTIDE SEQUENCE [LARGE SCALE GENOMIC DNA]</scope>
    <source>
        <strain evidence="2">ATCC 29371 / PCC 7437</strain>
        <plasmid evidence="2">Plasmid pSTA7437.01</plasmid>
    </source>
</reference>
<dbReference type="Proteomes" id="UP000010473">
    <property type="component" value="Plasmid pSTA7437.01"/>
</dbReference>
<keyword evidence="1" id="KW-0614">Plasmid</keyword>
<dbReference type="EMBL" id="CP003654">
    <property type="protein sequence ID" value="AFZ38157.1"/>
    <property type="molecule type" value="Genomic_DNA"/>
</dbReference>
<dbReference type="HOGENOM" id="CLU_1554333_0_0_3"/>
<sequence>MRSSSVMFFLKTKPTGLFFCFVTTLLLLKPLSVNAQSIKPSNVSDRRNLESLNIKSDAEKLAQFEREEVEVDIVEPIETRETNRARSYISVGGNIGLGGDDTQIGDGAFAVLGKGALTRHFALHPAVLFGDKNTIFQFKAVLQKYFTPSSAAEYQLKKYLMISIWVVWQQQE</sequence>
<gene>
    <name evidence="1" type="ordered locus">Sta7437_4708</name>
</gene>
<dbReference type="AlphaFoldDB" id="K9Y2D3"/>
<geneLocation type="plasmid" evidence="1 2">
    <name>pSTA7437.01</name>
</geneLocation>
<proteinExistence type="predicted"/>
<evidence type="ECO:0000313" key="2">
    <source>
        <dbReference type="Proteomes" id="UP000010473"/>
    </source>
</evidence>
<evidence type="ECO:0000313" key="1">
    <source>
        <dbReference type="EMBL" id="AFZ38157.1"/>
    </source>
</evidence>
<protein>
    <submittedName>
        <fullName evidence="1">Uncharacterized protein</fullName>
    </submittedName>
</protein>